<evidence type="ECO:0000259" key="10">
    <source>
        <dbReference type="Pfam" id="PF09115"/>
    </source>
</evidence>
<proteinExistence type="predicted"/>
<dbReference type="SUPFAM" id="SSF52540">
    <property type="entry name" value="P-loop containing nucleoside triphosphate hydrolases"/>
    <property type="match status" value="1"/>
</dbReference>
<evidence type="ECO:0000313" key="12">
    <source>
        <dbReference type="Proteomes" id="UP001288620"/>
    </source>
</evidence>
<dbReference type="PANTHER" id="PTHR11669">
    <property type="entry name" value="REPLICATION FACTOR C / DNA POLYMERASE III GAMMA-TAU SUBUNIT"/>
    <property type="match status" value="1"/>
</dbReference>
<dbReference type="InterPro" id="IPR008921">
    <property type="entry name" value="DNA_pol3_clamp-load_cplx_C"/>
</dbReference>
<dbReference type="EC" id="2.7.7.7" evidence="1"/>
<evidence type="ECO:0000256" key="9">
    <source>
        <dbReference type="ARBA" id="ARBA00049244"/>
    </source>
</evidence>
<evidence type="ECO:0000256" key="1">
    <source>
        <dbReference type="ARBA" id="ARBA00012417"/>
    </source>
</evidence>
<dbReference type="Gene3D" id="3.40.50.300">
    <property type="entry name" value="P-loop containing nucleotide triphosphate hydrolases"/>
    <property type="match status" value="1"/>
</dbReference>
<dbReference type="NCBIfam" id="NF005941">
    <property type="entry name" value="PRK07993.1"/>
    <property type="match status" value="1"/>
</dbReference>
<keyword evidence="12" id="KW-1185">Reference proteome</keyword>
<dbReference type="Proteomes" id="UP001288620">
    <property type="component" value="Unassembled WGS sequence"/>
</dbReference>
<dbReference type="RefSeq" id="WP_322542682.1">
    <property type="nucleotide sequence ID" value="NZ_JAOBTT010000001.1"/>
</dbReference>
<dbReference type="InterPro" id="IPR027417">
    <property type="entry name" value="P-loop_NTPase"/>
</dbReference>
<dbReference type="Pfam" id="PF09115">
    <property type="entry name" value="DNApol3-delta_C"/>
    <property type="match status" value="1"/>
</dbReference>
<keyword evidence="5" id="KW-0235">DNA replication</keyword>
<sequence length="329" mass="36769">MKWYPWLNQPYRNIIARHQQQQAHHALLIHAIDGMGDEALIWGVSRWLMCQQPDGLKSCGHCHGCQLMQAHTHPDWYRLEAEKGKASLGIDAVRDVTEKLYHFAQQGGAKIVWLPDAAQLTEAAANALLKTLEEPPANCWFFLSAREPTQLLATLRSRCLTWHLPPPDENQGVSWLQHQVTQSDTVLRTALRLCNGAPGAALALLEPTRWQTRDALCEALNRALTTDILLLLPTLNSDNAAERLSWLIALLVDAMKLQQGAGQWLANSDRPEVVAQLAQQLNGSALHASVQLWMQCRAQLLEVAALNRELILTDRLLMWGRLLAPAAVD</sequence>
<dbReference type="Pfam" id="PF13177">
    <property type="entry name" value="DNA_pol3_delta2"/>
    <property type="match status" value="1"/>
</dbReference>
<evidence type="ECO:0000313" key="11">
    <source>
        <dbReference type="EMBL" id="MDZ7278740.1"/>
    </source>
</evidence>
<dbReference type="NCBIfam" id="TIGR00678">
    <property type="entry name" value="holB"/>
    <property type="match status" value="1"/>
</dbReference>
<keyword evidence="4" id="KW-0548">Nucleotidyltransferase</keyword>
<evidence type="ECO:0000256" key="4">
    <source>
        <dbReference type="ARBA" id="ARBA00022695"/>
    </source>
</evidence>
<protein>
    <recommendedName>
        <fullName evidence="2">DNA polymerase III subunit delta'</fullName>
        <ecNumber evidence="1">2.7.7.7</ecNumber>
    </recommendedName>
</protein>
<dbReference type="EMBL" id="JAOBTT010000001">
    <property type="protein sequence ID" value="MDZ7278740.1"/>
    <property type="molecule type" value="Genomic_DNA"/>
</dbReference>
<organism evidence="11 12">
    <name type="scientific">Pantoea eucrina</name>
    <dbReference type="NCBI Taxonomy" id="472693"/>
    <lineage>
        <taxon>Bacteria</taxon>
        <taxon>Pseudomonadati</taxon>
        <taxon>Pseudomonadota</taxon>
        <taxon>Gammaproteobacteria</taxon>
        <taxon>Enterobacterales</taxon>
        <taxon>Erwiniaceae</taxon>
        <taxon>Pantoea</taxon>
    </lineage>
</organism>
<evidence type="ECO:0000256" key="2">
    <source>
        <dbReference type="ARBA" id="ARBA00014363"/>
    </source>
</evidence>
<evidence type="ECO:0000256" key="3">
    <source>
        <dbReference type="ARBA" id="ARBA00022679"/>
    </source>
</evidence>
<comment type="catalytic activity">
    <reaction evidence="9">
        <text>DNA(n) + a 2'-deoxyribonucleoside 5'-triphosphate = DNA(n+1) + diphosphate</text>
        <dbReference type="Rhea" id="RHEA:22508"/>
        <dbReference type="Rhea" id="RHEA-COMP:17339"/>
        <dbReference type="Rhea" id="RHEA-COMP:17340"/>
        <dbReference type="ChEBI" id="CHEBI:33019"/>
        <dbReference type="ChEBI" id="CHEBI:61560"/>
        <dbReference type="ChEBI" id="CHEBI:173112"/>
        <dbReference type="EC" id="2.7.7.7"/>
    </reaction>
</comment>
<gene>
    <name evidence="11" type="primary">holB</name>
    <name evidence="11" type="ORF">N4G40_10700</name>
</gene>
<dbReference type="PANTHER" id="PTHR11669:SF8">
    <property type="entry name" value="DNA POLYMERASE III SUBUNIT DELTA"/>
    <property type="match status" value="1"/>
</dbReference>
<keyword evidence="3" id="KW-0808">Transferase</keyword>
<name>A0ABU5LGE4_9GAMM</name>
<comment type="subunit">
    <text evidence="7">DNA polymerase III contains a core (composed of alpha, epsilon and theta chains) that associates with a tau subunit. This core dimerizes to form the POLIII' complex. PolIII' associates with the gamma complex (composed of gamma, delta, delta', psi and chi chains) and with the beta chain to form the complete DNA polymerase III complex.</text>
</comment>
<reference evidence="12" key="1">
    <citation type="submission" date="2023-07" db="EMBL/GenBank/DDBJ databases">
        <title>Structural and functional analysis of rice phyllospheric bacteria for their antimicrobial properties and defense elicitation against blast disease.</title>
        <authorList>
            <person name="Sahu K.P."/>
            <person name="Asharani P."/>
            <person name="Kumar M."/>
            <person name="Reddy B."/>
            <person name="Kumar A."/>
        </authorList>
    </citation>
    <scope>NUCLEOTIDE SEQUENCE [LARGE SCALE GENOMIC DNA]</scope>
    <source>
        <strain evidence="12">OsEp_Plm_30P10</strain>
    </source>
</reference>
<evidence type="ECO:0000256" key="8">
    <source>
        <dbReference type="ARBA" id="ARBA00037724"/>
    </source>
</evidence>
<feature type="domain" description="DNA polymerase III delta subunit C-terminal" evidence="10">
    <location>
        <begin position="208"/>
        <end position="319"/>
    </location>
</feature>
<comment type="function">
    <text evidence="8">DNA polymerase III is a complex, multichain enzyme responsible for most of the replicative synthesis in bacteria. This DNA polymerase also exhibits 3' to 5' exonuclease activity.</text>
</comment>
<comment type="caution">
    <text evidence="11">The sequence shown here is derived from an EMBL/GenBank/DDBJ whole genome shotgun (WGS) entry which is preliminary data.</text>
</comment>
<accession>A0ABU5LGE4</accession>
<dbReference type="Gene3D" id="1.10.8.10">
    <property type="entry name" value="DNA helicase RuvA subunit, C-terminal domain"/>
    <property type="match status" value="1"/>
</dbReference>
<dbReference type="InterPro" id="IPR004622">
    <property type="entry name" value="DNA_pol_HolB"/>
</dbReference>
<dbReference type="Gene3D" id="1.20.272.10">
    <property type="match status" value="1"/>
</dbReference>
<evidence type="ECO:0000256" key="7">
    <source>
        <dbReference type="ARBA" id="ARBA00026073"/>
    </source>
</evidence>
<dbReference type="InterPro" id="IPR015199">
    <property type="entry name" value="DNA_pol_III_delta_C"/>
</dbReference>
<dbReference type="SUPFAM" id="SSF48019">
    <property type="entry name" value="post-AAA+ oligomerization domain-like"/>
    <property type="match status" value="1"/>
</dbReference>
<evidence type="ECO:0000256" key="6">
    <source>
        <dbReference type="ARBA" id="ARBA00022932"/>
    </source>
</evidence>
<keyword evidence="6" id="KW-0239">DNA-directed DNA polymerase</keyword>
<evidence type="ECO:0000256" key="5">
    <source>
        <dbReference type="ARBA" id="ARBA00022705"/>
    </source>
</evidence>
<dbReference type="InterPro" id="IPR050238">
    <property type="entry name" value="DNA_Rep/Repair_Clamp_Loader"/>
</dbReference>